<dbReference type="GeneID" id="20079860"/>
<dbReference type="AlphaFoldDB" id="A0A024UL55"/>
<feature type="compositionally biased region" description="Low complexity" evidence="1">
    <location>
        <begin position="69"/>
        <end position="80"/>
    </location>
</feature>
<dbReference type="OrthoDB" id="71667at2759"/>
<proteinExistence type="predicted"/>
<reference evidence="2" key="1">
    <citation type="submission" date="2013-12" db="EMBL/GenBank/DDBJ databases">
        <title>The Genome Sequence of Aphanomyces invadans NJM9701.</title>
        <authorList>
            <consortium name="The Broad Institute Genomics Platform"/>
            <person name="Russ C."/>
            <person name="Tyler B."/>
            <person name="van West P."/>
            <person name="Dieguez-Uribeondo J."/>
            <person name="Young S.K."/>
            <person name="Zeng Q."/>
            <person name="Gargeya S."/>
            <person name="Fitzgerald M."/>
            <person name="Abouelleil A."/>
            <person name="Alvarado L."/>
            <person name="Chapman S.B."/>
            <person name="Gainer-Dewar J."/>
            <person name="Goldberg J."/>
            <person name="Griggs A."/>
            <person name="Gujja S."/>
            <person name="Hansen M."/>
            <person name="Howarth C."/>
            <person name="Imamovic A."/>
            <person name="Ireland A."/>
            <person name="Larimer J."/>
            <person name="McCowan C."/>
            <person name="Murphy C."/>
            <person name="Pearson M."/>
            <person name="Poon T.W."/>
            <person name="Priest M."/>
            <person name="Roberts A."/>
            <person name="Saif S."/>
            <person name="Shea T."/>
            <person name="Sykes S."/>
            <person name="Wortman J."/>
            <person name="Nusbaum C."/>
            <person name="Birren B."/>
        </authorList>
    </citation>
    <scope>NUCLEOTIDE SEQUENCE [LARGE SCALE GENOMIC DNA]</scope>
    <source>
        <strain evidence="2">NJM9701</strain>
    </source>
</reference>
<sequence length="237" mass="25549">MESEPSASPPSTGPTEVADDGMDADAPHLGSSQAANVDPGHLQHPTAAAVHAIGHRTMVHAQATLPGRAADSGSTAAVAARMEPRDRRAADPATTSRPQPTTDPWAAFTAKRVEAAKTARGHDVNQVGDPHKEALGILWRLLVGATLHLIWAQHNKVQYEDATPLPYLAWTELSFLGWMTSVRRWLRLQDPDCPVRSSVVCVLHNLRVQAAYRFLWAKHPNSLLLAPTSAAASLPTR</sequence>
<dbReference type="VEuPathDB" id="FungiDB:H310_02810"/>
<evidence type="ECO:0000313" key="2">
    <source>
        <dbReference type="EMBL" id="ETW06592.1"/>
    </source>
</evidence>
<accession>A0A024UL55</accession>
<name>A0A024UL55_9STRA</name>
<gene>
    <name evidence="2" type="ORF">H310_02810</name>
</gene>
<evidence type="ECO:0000256" key="1">
    <source>
        <dbReference type="SAM" id="MobiDB-lite"/>
    </source>
</evidence>
<dbReference type="RefSeq" id="XP_008864667.1">
    <property type="nucleotide sequence ID" value="XM_008866445.1"/>
</dbReference>
<feature type="region of interest" description="Disordered" evidence="1">
    <location>
        <begin position="65"/>
        <end position="103"/>
    </location>
</feature>
<protein>
    <submittedName>
        <fullName evidence="2">Uncharacterized protein</fullName>
    </submittedName>
</protein>
<feature type="compositionally biased region" description="Polar residues" evidence="1">
    <location>
        <begin position="93"/>
        <end position="102"/>
    </location>
</feature>
<dbReference type="EMBL" id="KI913955">
    <property type="protein sequence ID" value="ETW06592.1"/>
    <property type="molecule type" value="Genomic_DNA"/>
</dbReference>
<organism evidence="2">
    <name type="scientific">Aphanomyces invadans</name>
    <dbReference type="NCBI Taxonomy" id="157072"/>
    <lineage>
        <taxon>Eukaryota</taxon>
        <taxon>Sar</taxon>
        <taxon>Stramenopiles</taxon>
        <taxon>Oomycota</taxon>
        <taxon>Saprolegniomycetes</taxon>
        <taxon>Saprolegniales</taxon>
        <taxon>Verrucalvaceae</taxon>
        <taxon>Aphanomyces</taxon>
    </lineage>
</organism>
<feature type="region of interest" description="Disordered" evidence="1">
    <location>
        <begin position="1"/>
        <end position="41"/>
    </location>
</feature>